<dbReference type="PANTHER" id="PTHR30520">
    <property type="entry name" value="FORMATE TRANSPORTER-RELATED"/>
    <property type="match status" value="1"/>
</dbReference>
<feature type="region of interest" description="Disordered" evidence="5">
    <location>
        <begin position="1"/>
        <end position="30"/>
    </location>
</feature>
<name>A0A8J6IQW5_9ALTE</name>
<keyword evidence="8" id="KW-1185">Reference proteome</keyword>
<keyword evidence="3 6" id="KW-1133">Transmembrane helix</keyword>
<dbReference type="GO" id="GO:0005886">
    <property type="term" value="C:plasma membrane"/>
    <property type="evidence" value="ECO:0007669"/>
    <property type="project" value="TreeGrafter"/>
</dbReference>
<feature type="compositionally biased region" description="Polar residues" evidence="5">
    <location>
        <begin position="1"/>
        <end position="15"/>
    </location>
</feature>
<dbReference type="PANTHER" id="PTHR30520:SF2">
    <property type="entry name" value="INNER MEMBRANE PROTEIN YFDC"/>
    <property type="match status" value="1"/>
</dbReference>
<feature type="transmembrane region" description="Helical" evidence="6">
    <location>
        <begin position="264"/>
        <end position="292"/>
    </location>
</feature>
<organism evidence="7 8">
    <name type="scientific">Neptunicella marina</name>
    <dbReference type="NCBI Taxonomy" id="2125989"/>
    <lineage>
        <taxon>Bacteria</taxon>
        <taxon>Pseudomonadati</taxon>
        <taxon>Pseudomonadota</taxon>
        <taxon>Gammaproteobacteria</taxon>
        <taxon>Alteromonadales</taxon>
        <taxon>Alteromonadaceae</taxon>
        <taxon>Neptunicella</taxon>
    </lineage>
</organism>
<evidence type="ECO:0000313" key="8">
    <source>
        <dbReference type="Proteomes" id="UP000601768"/>
    </source>
</evidence>
<feature type="transmembrane region" description="Helical" evidence="6">
    <location>
        <begin position="72"/>
        <end position="97"/>
    </location>
</feature>
<dbReference type="InterPro" id="IPR000292">
    <property type="entry name" value="For/NO2_transpt"/>
</dbReference>
<keyword evidence="4 6" id="KW-0472">Membrane</keyword>
<dbReference type="Gene3D" id="1.20.1080.10">
    <property type="entry name" value="Glycerol uptake facilitator protein"/>
    <property type="match status" value="1"/>
</dbReference>
<evidence type="ECO:0000256" key="1">
    <source>
        <dbReference type="ARBA" id="ARBA00004141"/>
    </source>
</evidence>
<dbReference type="InterPro" id="IPR023271">
    <property type="entry name" value="Aquaporin-like"/>
</dbReference>
<reference evidence="7" key="2">
    <citation type="submission" date="2020-08" db="EMBL/GenBank/DDBJ databases">
        <authorList>
            <person name="Lai Q."/>
        </authorList>
    </citation>
    <scope>NUCLEOTIDE SEQUENCE</scope>
    <source>
        <strain evidence="7">S27-2</strain>
    </source>
</reference>
<evidence type="ECO:0000256" key="2">
    <source>
        <dbReference type="ARBA" id="ARBA00022692"/>
    </source>
</evidence>
<evidence type="ECO:0000256" key="6">
    <source>
        <dbReference type="SAM" id="Phobius"/>
    </source>
</evidence>
<feature type="transmembrane region" description="Helical" evidence="6">
    <location>
        <begin position="230"/>
        <end position="258"/>
    </location>
</feature>
<comment type="subcellular location">
    <subcellularLocation>
        <location evidence="1">Membrane</location>
        <topology evidence="1">Multi-pass membrane protein</topology>
    </subcellularLocation>
</comment>
<evidence type="ECO:0000313" key="7">
    <source>
        <dbReference type="EMBL" id="MBC3765940.1"/>
    </source>
</evidence>
<evidence type="ECO:0000256" key="4">
    <source>
        <dbReference type="ARBA" id="ARBA00023136"/>
    </source>
</evidence>
<feature type="transmembrane region" description="Helical" evidence="6">
    <location>
        <begin position="103"/>
        <end position="122"/>
    </location>
</feature>
<sequence>MQESKSQLISSSGDPLTSDKETGRSIERKQENNEFVSVIVKRTDETFRHPDDILEKAIHEGKEQLERPSVSLLLSAVAAGMILCFSVLAVAVMASLIPDISQGLNKVLIALVYPLGFVLCILSRTQLFTEHTATAVYPVLDGKSDAKRLLRLWGIVVAGNMLGGLASAGLLNVAEDVINASRGYAILADHLMHFPPTTLFVSAVLAGWLMALGAWIVLSTYSTLSQIVSIYIVTFIIGLGGLHHSIAGSIELFAAYFISDSIHFMQLIPVIITVLAGNLVGGSVFVAVLNYGHIRHSQRKSKP</sequence>
<feature type="transmembrane region" description="Helical" evidence="6">
    <location>
        <begin position="152"/>
        <end position="174"/>
    </location>
</feature>
<dbReference type="AlphaFoldDB" id="A0A8J6IQW5"/>
<keyword evidence="2 6" id="KW-0812">Transmembrane</keyword>
<dbReference type="Pfam" id="PF01226">
    <property type="entry name" value="Form_Nir_trans"/>
    <property type="match status" value="1"/>
</dbReference>
<dbReference type="RefSeq" id="WP_186506393.1">
    <property type="nucleotide sequence ID" value="NZ_JACNEP010000005.1"/>
</dbReference>
<dbReference type="GO" id="GO:0015499">
    <property type="term" value="F:formate transmembrane transporter activity"/>
    <property type="evidence" value="ECO:0007669"/>
    <property type="project" value="TreeGrafter"/>
</dbReference>
<feature type="transmembrane region" description="Helical" evidence="6">
    <location>
        <begin position="194"/>
        <end position="218"/>
    </location>
</feature>
<gene>
    <name evidence="7" type="ORF">H8B19_08625</name>
</gene>
<accession>A0A8J6IQW5</accession>
<protein>
    <submittedName>
        <fullName evidence="7">Formate/nitrite transporter family protein</fullName>
    </submittedName>
</protein>
<proteinExistence type="predicted"/>
<evidence type="ECO:0000256" key="3">
    <source>
        <dbReference type="ARBA" id="ARBA00022989"/>
    </source>
</evidence>
<dbReference type="EMBL" id="JACNEP010000005">
    <property type="protein sequence ID" value="MBC3765940.1"/>
    <property type="molecule type" value="Genomic_DNA"/>
</dbReference>
<comment type="caution">
    <text evidence="7">The sequence shown here is derived from an EMBL/GenBank/DDBJ whole genome shotgun (WGS) entry which is preliminary data.</text>
</comment>
<evidence type="ECO:0000256" key="5">
    <source>
        <dbReference type="SAM" id="MobiDB-lite"/>
    </source>
</evidence>
<reference evidence="7" key="1">
    <citation type="journal article" date="2018" name="Int. J. Syst. Evol. Microbiol.">
        <title>Neptunicella marina gen. nov., sp. nov., isolated from surface seawater.</title>
        <authorList>
            <person name="Liu X."/>
            <person name="Lai Q."/>
            <person name="Du Y."/>
            <person name="Zhang X."/>
            <person name="Liu Z."/>
            <person name="Sun F."/>
            <person name="Shao Z."/>
        </authorList>
    </citation>
    <scope>NUCLEOTIDE SEQUENCE</scope>
    <source>
        <strain evidence="7">S27-2</strain>
    </source>
</reference>
<dbReference type="Proteomes" id="UP000601768">
    <property type="component" value="Unassembled WGS sequence"/>
</dbReference>
<feature type="compositionally biased region" description="Basic and acidic residues" evidence="5">
    <location>
        <begin position="17"/>
        <end position="30"/>
    </location>
</feature>